<dbReference type="RefSeq" id="WP_344734018.1">
    <property type="nucleotide sequence ID" value="NZ_BAAAZH010000020.1"/>
</dbReference>
<feature type="compositionally biased region" description="Basic and acidic residues" evidence="1">
    <location>
        <begin position="93"/>
        <end position="108"/>
    </location>
</feature>
<keyword evidence="2" id="KW-1133">Transmembrane helix</keyword>
<keyword evidence="2" id="KW-0812">Transmembrane</keyword>
<evidence type="ECO:0000256" key="2">
    <source>
        <dbReference type="SAM" id="Phobius"/>
    </source>
</evidence>
<keyword evidence="4" id="KW-1185">Reference proteome</keyword>
<keyword evidence="2" id="KW-0472">Membrane</keyword>
<evidence type="ECO:0000313" key="4">
    <source>
        <dbReference type="Proteomes" id="UP001501495"/>
    </source>
</evidence>
<evidence type="ECO:0000313" key="3">
    <source>
        <dbReference type="EMBL" id="GAA4122021.1"/>
    </source>
</evidence>
<name>A0ABP7XMP8_9ACTN</name>
<proteinExistence type="predicted"/>
<dbReference type="EMBL" id="BAAAZH010000020">
    <property type="protein sequence ID" value="GAA4122021.1"/>
    <property type="molecule type" value="Genomic_DNA"/>
</dbReference>
<sequence>MAEDERETPSIAPPSLSFGRRRRRERPEPAPESDVTQPAVEETAVLPTAATPDWDPAWGPAPEIPGERRARAPKPAKAPKAPKAPKPPKAAKAAKEPKAPRPPREPRAPKPPQAPQAPKAARAPRPQRRPIALPAVPPLAAVTITGLLIGLLMVGLTAGSLRACEAARGTATCGGGAGTLLLVAIVIVAIWAGGLLLRVLRVADSGGTSFLGVALLCVIALLFLIDDLDQWWMAIVLPVLSAGSFWASHSVSSAVTDEG</sequence>
<feature type="transmembrane region" description="Helical" evidence="2">
    <location>
        <begin position="176"/>
        <end position="197"/>
    </location>
</feature>
<feature type="transmembrane region" description="Helical" evidence="2">
    <location>
        <begin position="209"/>
        <end position="225"/>
    </location>
</feature>
<dbReference type="SUPFAM" id="SSF103473">
    <property type="entry name" value="MFS general substrate transporter"/>
    <property type="match status" value="1"/>
</dbReference>
<feature type="transmembrane region" description="Helical" evidence="2">
    <location>
        <begin position="131"/>
        <end position="156"/>
    </location>
</feature>
<dbReference type="Proteomes" id="UP001501495">
    <property type="component" value="Unassembled WGS sequence"/>
</dbReference>
<gene>
    <name evidence="3" type="ORF">GCM10022215_27500</name>
</gene>
<organism evidence="3 4">
    <name type="scientific">Nocardioides fonticola</name>
    <dbReference type="NCBI Taxonomy" id="450363"/>
    <lineage>
        <taxon>Bacteria</taxon>
        <taxon>Bacillati</taxon>
        <taxon>Actinomycetota</taxon>
        <taxon>Actinomycetes</taxon>
        <taxon>Propionibacteriales</taxon>
        <taxon>Nocardioidaceae</taxon>
        <taxon>Nocardioides</taxon>
    </lineage>
</organism>
<reference evidence="4" key="1">
    <citation type="journal article" date="2019" name="Int. J. Syst. Evol. Microbiol.">
        <title>The Global Catalogue of Microorganisms (GCM) 10K type strain sequencing project: providing services to taxonomists for standard genome sequencing and annotation.</title>
        <authorList>
            <consortium name="The Broad Institute Genomics Platform"/>
            <consortium name="The Broad Institute Genome Sequencing Center for Infectious Disease"/>
            <person name="Wu L."/>
            <person name="Ma J."/>
        </authorList>
    </citation>
    <scope>NUCLEOTIDE SEQUENCE [LARGE SCALE GENOMIC DNA]</scope>
    <source>
        <strain evidence="4">JCM 16703</strain>
    </source>
</reference>
<comment type="caution">
    <text evidence="3">The sequence shown here is derived from an EMBL/GenBank/DDBJ whole genome shotgun (WGS) entry which is preliminary data.</text>
</comment>
<dbReference type="InterPro" id="IPR036259">
    <property type="entry name" value="MFS_trans_sf"/>
</dbReference>
<evidence type="ECO:0000256" key="1">
    <source>
        <dbReference type="SAM" id="MobiDB-lite"/>
    </source>
</evidence>
<accession>A0ABP7XMP8</accession>
<protein>
    <submittedName>
        <fullName evidence="3">Uncharacterized protein</fullName>
    </submittedName>
</protein>
<feature type="region of interest" description="Disordered" evidence="1">
    <location>
        <begin position="1"/>
        <end position="130"/>
    </location>
</feature>
<feature type="compositionally biased region" description="Low complexity" evidence="1">
    <location>
        <begin position="116"/>
        <end position="130"/>
    </location>
</feature>